<evidence type="ECO:0000256" key="1">
    <source>
        <dbReference type="ARBA" id="ARBA00004173"/>
    </source>
</evidence>
<accession>A0A5N5WP38</accession>
<dbReference type="PANTHER" id="PTHR10957">
    <property type="entry name" value="RAP1 GTPASE-GDP DISSOCIATION STIMULATOR 1"/>
    <property type="match status" value="1"/>
</dbReference>
<protein>
    <submittedName>
        <fullName evidence="7">GTP-binding protein</fullName>
    </submittedName>
</protein>
<dbReference type="OrthoDB" id="26149at2759"/>
<keyword evidence="6" id="KW-0496">Mitochondrion</keyword>
<dbReference type="GO" id="GO:0005739">
    <property type="term" value="C:mitochondrion"/>
    <property type="evidence" value="ECO:0007669"/>
    <property type="project" value="UniProtKB-SubCell"/>
</dbReference>
<dbReference type="InterPro" id="IPR040144">
    <property type="entry name" value="RAP1GDS1"/>
</dbReference>
<evidence type="ECO:0000313" key="8">
    <source>
        <dbReference type="Proteomes" id="UP000326565"/>
    </source>
</evidence>
<evidence type="ECO:0000256" key="3">
    <source>
        <dbReference type="ARBA" id="ARBA00004514"/>
    </source>
</evidence>
<keyword evidence="8" id="KW-1185">Reference proteome</keyword>
<organism evidence="7 8">
    <name type="scientific">Aspergillus leporis</name>
    <dbReference type="NCBI Taxonomy" id="41062"/>
    <lineage>
        <taxon>Eukaryota</taxon>
        <taxon>Fungi</taxon>
        <taxon>Dikarya</taxon>
        <taxon>Ascomycota</taxon>
        <taxon>Pezizomycotina</taxon>
        <taxon>Eurotiomycetes</taxon>
        <taxon>Eurotiomycetidae</taxon>
        <taxon>Eurotiales</taxon>
        <taxon>Aspergillaceae</taxon>
        <taxon>Aspergillus</taxon>
        <taxon>Aspergillus subgen. Circumdati</taxon>
    </lineage>
</organism>
<dbReference type="GO" id="GO:0005783">
    <property type="term" value="C:endoplasmic reticulum"/>
    <property type="evidence" value="ECO:0007669"/>
    <property type="project" value="UniProtKB-SubCell"/>
</dbReference>
<dbReference type="EMBL" id="ML732316">
    <property type="protein sequence ID" value="KAB8070039.1"/>
    <property type="molecule type" value="Genomic_DNA"/>
</dbReference>
<reference evidence="7 8" key="1">
    <citation type="submission" date="2019-04" db="EMBL/GenBank/DDBJ databases">
        <title>Friends and foes A comparative genomics study of 23 Aspergillus species from section Flavi.</title>
        <authorList>
            <consortium name="DOE Joint Genome Institute"/>
            <person name="Kjaerbolling I."/>
            <person name="Vesth T."/>
            <person name="Frisvad J.C."/>
            <person name="Nybo J.L."/>
            <person name="Theobald S."/>
            <person name="Kildgaard S."/>
            <person name="Isbrandt T."/>
            <person name="Kuo A."/>
            <person name="Sato A."/>
            <person name="Lyhne E.K."/>
            <person name="Kogle M.E."/>
            <person name="Wiebenga A."/>
            <person name="Kun R.S."/>
            <person name="Lubbers R.J."/>
            <person name="Makela M.R."/>
            <person name="Barry K."/>
            <person name="Chovatia M."/>
            <person name="Clum A."/>
            <person name="Daum C."/>
            <person name="Haridas S."/>
            <person name="He G."/>
            <person name="LaButti K."/>
            <person name="Lipzen A."/>
            <person name="Mondo S."/>
            <person name="Riley R."/>
            <person name="Salamov A."/>
            <person name="Simmons B.A."/>
            <person name="Magnuson J.K."/>
            <person name="Henrissat B."/>
            <person name="Mortensen U.H."/>
            <person name="Larsen T.O."/>
            <person name="Devries R.P."/>
            <person name="Grigoriev I.V."/>
            <person name="Machida M."/>
            <person name="Baker S.E."/>
            <person name="Andersen M.R."/>
        </authorList>
    </citation>
    <scope>NUCLEOTIDE SEQUENCE [LARGE SCALE GENOMIC DNA]</scope>
    <source>
        <strain evidence="7 8">CBS 151.66</strain>
    </source>
</reference>
<dbReference type="SMART" id="SM00185">
    <property type="entry name" value="ARM"/>
    <property type="match status" value="4"/>
</dbReference>
<comment type="subcellular location">
    <subcellularLocation>
        <location evidence="3">Cytoplasm</location>
        <location evidence="3">Cytosol</location>
    </subcellularLocation>
    <subcellularLocation>
        <location evidence="2">Endoplasmic reticulum</location>
    </subcellularLocation>
    <subcellularLocation>
        <location evidence="1">Mitochondrion</location>
    </subcellularLocation>
</comment>
<evidence type="ECO:0000313" key="7">
    <source>
        <dbReference type="EMBL" id="KAB8070039.1"/>
    </source>
</evidence>
<proteinExistence type="predicted"/>
<dbReference type="Proteomes" id="UP000326565">
    <property type="component" value="Unassembled WGS sequence"/>
</dbReference>
<evidence type="ECO:0000256" key="2">
    <source>
        <dbReference type="ARBA" id="ARBA00004240"/>
    </source>
</evidence>
<keyword evidence="4" id="KW-0963">Cytoplasm</keyword>
<dbReference type="GO" id="GO:0005085">
    <property type="term" value="F:guanyl-nucleotide exchange factor activity"/>
    <property type="evidence" value="ECO:0007669"/>
    <property type="project" value="InterPro"/>
</dbReference>
<evidence type="ECO:0000256" key="4">
    <source>
        <dbReference type="ARBA" id="ARBA00022490"/>
    </source>
</evidence>
<dbReference type="InterPro" id="IPR016024">
    <property type="entry name" value="ARM-type_fold"/>
</dbReference>
<keyword evidence="5" id="KW-0256">Endoplasmic reticulum</keyword>
<name>A0A5N5WP38_9EURO</name>
<dbReference type="InterPro" id="IPR011989">
    <property type="entry name" value="ARM-like"/>
</dbReference>
<dbReference type="SUPFAM" id="SSF48371">
    <property type="entry name" value="ARM repeat"/>
    <property type="match status" value="1"/>
</dbReference>
<gene>
    <name evidence="7" type="ORF">BDV29DRAFT_160829</name>
</gene>
<evidence type="ECO:0000256" key="5">
    <source>
        <dbReference type="ARBA" id="ARBA00022824"/>
    </source>
</evidence>
<dbReference type="InterPro" id="IPR000225">
    <property type="entry name" value="Armadillo"/>
</dbReference>
<sequence length="647" mass="71834">MSELTSKPPAIAPGASKPLSLEEQRTLFDSLQNALRIAEIRYQVKQTTDAKEAKSSFEQVDAVFEGVQSILYQLWGSRSHYMVQAAEALANGSRNPLWRLPYGQSGVMTFFLQLIASKEDVSTTLVLHALRLVGNSCADTDENRTIVVKDNYTSAIIQHFLNPKLIKVVLPVIYNICIDFEPAQFQLAANNIVYILLKLLKEGAFQDNEALLDFAYELIEMAAEQGQGIELSHSETVSLLIGLAVDVEVTRTSSQFSCITNCLMAYLENKRFQDICVSRYMVADVLAVLKRSLAFGVDESPNDDIQALTQLGLKINQTLAEISGSPLFAEYYPLDSALPQMLKTWLQTTEDQLQICSCVMLGNLARSDEVCQLMVRDLNIHQELISIIKSDAKGAVLHAALGFLKNLAIAGDNRLYLGEAGIIPAVSHLWAYETVPQVQFAATSLARQIIISSVENISHLLEVHPGVEDHRTYLSRLLSLFEKTDSTPIKTEIGRIVASICRILIPKYREQDQEAEVMLKHLFNMHESIAFPIGAMITQSQWPVVRSEGWFALALMASSQMGFMAVADCLEKVDLLPTLEQTLSAESLGSTDEAGVLQLTKDRDNIIVLIQELLKQDATKLSNSTKDTLQGLMNSQVSRHLENAREH</sequence>
<dbReference type="GO" id="GO:0005829">
    <property type="term" value="C:cytosol"/>
    <property type="evidence" value="ECO:0007669"/>
    <property type="project" value="UniProtKB-SubCell"/>
</dbReference>
<dbReference type="Gene3D" id="1.25.10.10">
    <property type="entry name" value="Leucine-rich Repeat Variant"/>
    <property type="match status" value="2"/>
</dbReference>
<evidence type="ECO:0000256" key="6">
    <source>
        <dbReference type="ARBA" id="ARBA00023128"/>
    </source>
</evidence>
<dbReference type="AlphaFoldDB" id="A0A5N5WP38"/>